<keyword evidence="2 5" id="KW-0812">Transmembrane</keyword>
<comment type="caution">
    <text evidence="6">The sequence shown here is derived from an EMBL/GenBank/DDBJ whole genome shotgun (WGS) entry which is preliminary data.</text>
</comment>
<dbReference type="InterPro" id="IPR044890">
    <property type="entry name" value="TMEM14_sf"/>
</dbReference>
<keyword evidence="7" id="KW-1185">Reference proteome</keyword>
<proteinExistence type="predicted"/>
<dbReference type="RefSeq" id="WP_190539633.1">
    <property type="nucleotide sequence ID" value="NZ_CAWPNO010000013.1"/>
</dbReference>
<evidence type="ECO:0000313" key="6">
    <source>
        <dbReference type="EMBL" id="MBD2195624.1"/>
    </source>
</evidence>
<feature type="transmembrane region" description="Helical" evidence="5">
    <location>
        <begin position="80"/>
        <end position="99"/>
    </location>
</feature>
<dbReference type="Gene3D" id="1.10.10.1740">
    <property type="entry name" value="Transmembrane protein 14-like"/>
    <property type="match status" value="1"/>
</dbReference>
<keyword evidence="4 5" id="KW-0472">Membrane</keyword>
<evidence type="ECO:0000256" key="5">
    <source>
        <dbReference type="SAM" id="Phobius"/>
    </source>
</evidence>
<dbReference type="PANTHER" id="PTHR12668:SF43">
    <property type="entry name" value="TRANSMEMBRANE PROTEIN 14 HOMOLOG"/>
    <property type="match status" value="1"/>
</dbReference>
<evidence type="ECO:0000313" key="7">
    <source>
        <dbReference type="Proteomes" id="UP000658514"/>
    </source>
</evidence>
<reference evidence="6 7" key="1">
    <citation type="journal article" date="2020" name="ISME J.">
        <title>Comparative genomics reveals insights into cyanobacterial evolution and habitat adaptation.</title>
        <authorList>
            <person name="Chen M.Y."/>
            <person name="Teng W.K."/>
            <person name="Zhao L."/>
            <person name="Hu C.X."/>
            <person name="Zhou Y.K."/>
            <person name="Han B.P."/>
            <person name="Song L.R."/>
            <person name="Shu W.S."/>
        </authorList>
    </citation>
    <scope>NUCLEOTIDE SEQUENCE [LARGE SCALE GENOMIC DNA]</scope>
    <source>
        <strain evidence="6 7">FACHB-288</strain>
    </source>
</reference>
<protein>
    <recommendedName>
        <fullName evidence="8">Small integral membrane protein</fullName>
    </recommendedName>
</protein>
<keyword evidence="3 5" id="KW-1133">Transmembrane helix</keyword>
<comment type="subcellular location">
    <subcellularLocation>
        <location evidence="1">Membrane</location>
    </subcellularLocation>
</comment>
<accession>A0ABR8A717</accession>
<dbReference type="Pfam" id="PF03647">
    <property type="entry name" value="Tmemb_14"/>
    <property type="match status" value="1"/>
</dbReference>
<name>A0ABR8A717_9CYAN</name>
<evidence type="ECO:0000256" key="2">
    <source>
        <dbReference type="ARBA" id="ARBA00022692"/>
    </source>
</evidence>
<organism evidence="6 7">
    <name type="scientific">Calothrix parietina FACHB-288</name>
    <dbReference type="NCBI Taxonomy" id="2692896"/>
    <lineage>
        <taxon>Bacteria</taxon>
        <taxon>Bacillati</taxon>
        <taxon>Cyanobacteriota</taxon>
        <taxon>Cyanophyceae</taxon>
        <taxon>Nostocales</taxon>
        <taxon>Calotrichaceae</taxon>
        <taxon>Calothrix</taxon>
    </lineage>
</organism>
<gene>
    <name evidence="6" type="ORF">H6G24_09000</name>
</gene>
<dbReference type="EMBL" id="JACJQH010000011">
    <property type="protein sequence ID" value="MBD2195624.1"/>
    <property type="molecule type" value="Genomic_DNA"/>
</dbReference>
<evidence type="ECO:0000256" key="1">
    <source>
        <dbReference type="ARBA" id="ARBA00004370"/>
    </source>
</evidence>
<dbReference type="PANTHER" id="PTHR12668">
    <property type="entry name" value="TRANSMEMBRANE PROTEIN 14, 15"/>
    <property type="match status" value="1"/>
</dbReference>
<evidence type="ECO:0000256" key="4">
    <source>
        <dbReference type="ARBA" id="ARBA00023136"/>
    </source>
</evidence>
<feature type="transmembrane region" description="Helical" evidence="5">
    <location>
        <begin position="54"/>
        <end position="73"/>
    </location>
</feature>
<feature type="transmembrane region" description="Helical" evidence="5">
    <location>
        <begin position="6"/>
        <end position="24"/>
    </location>
</feature>
<evidence type="ECO:0008006" key="8">
    <source>
        <dbReference type="Google" id="ProtNLM"/>
    </source>
</evidence>
<sequence>MTLGIFAAFVYGTLALIGGIMGYVQAQSKVSLISGSISGLLIVIAAVMQLNGQFWGLLLATVVTAALVVFFCLRLAKTRKFMPSGLMASLGMVALVLMIK</sequence>
<evidence type="ECO:0000256" key="3">
    <source>
        <dbReference type="ARBA" id="ARBA00022989"/>
    </source>
</evidence>
<dbReference type="Proteomes" id="UP000658514">
    <property type="component" value="Unassembled WGS sequence"/>
</dbReference>
<feature type="transmembrane region" description="Helical" evidence="5">
    <location>
        <begin position="31"/>
        <end position="48"/>
    </location>
</feature>
<dbReference type="InterPro" id="IPR005349">
    <property type="entry name" value="TMEM14"/>
</dbReference>